<dbReference type="HOGENOM" id="CLU_1256224_0_0_1"/>
<organism evidence="8 9">
    <name type="scientific">Lachancea thermotolerans (strain ATCC 56472 / CBS 6340 / NRRL Y-8284)</name>
    <name type="common">Yeast</name>
    <name type="synonym">Kluyveromyces thermotolerans</name>
    <dbReference type="NCBI Taxonomy" id="559295"/>
    <lineage>
        <taxon>Eukaryota</taxon>
        <taxon>Fungi</taxon>
        <taxon>Dikarya</taxon>
        <taxon>Ascomycota</taxon>
        <taxon>Saccharomycotina</taxon>
        <taxon>Saccharomycetes</taxon>
        <taxon>Saccharomycetales</taxon>
        <taxon>Saccharomycetaceae</taxon>
        <taxon>Lachancea</taxon>
    </lineage>
</organism>
<evidence type="ECO:0000256" key="3">
    <source>
        <dbReference type="ARBA" id="ARBA00022692"/>
    </source>
</evidence>
<evidence type="ECO:0000256" key="4">
    <source>
        <dbReference type="ARBA" id="ARBA00022824"/>
    </source>
</evidence>
<comment type="caution">
    <text evidence="7">Lacks conserved residue(s) required for the propagation of feature annotation.</text>
</comment>
<dbReference type="GO" id="GO:0005789">
    <property type="term" value="C:endoplasmic reticulum membrane"/>
    <property type="evidence" value="ECO:0007669"/>
    <property type="project" value="UniProtKB-SubCell"/>
</dbReference>
<evidence type="ECO:0000256" key="5">
    <source>
        <dbReference type="ARBA" id="ARBA00022989"/>
    </source>
</evidence>
<dbReference type="InterPro" id="IPR007599">
    <property type="entry name" value="DER1"/>
</dbReference>
<keyword evidence="3 7" id="KW-0812">Transmembrane</keyword>
<dbReference type="EMBL" id="CU928169">
    <property type="protein sequence ID" value="CAR23579.1"/>
    <property type="molecule type" value="Genomic_DNA"/>
</dbReference>
<evidence type="ECO:0000256" key="2">
    <source>
        <dbReference type="ARBA" id="ARBA00008917"/>
    </source>
</evidence>
<dbReference type="KEGG" id="lth:KLTH0E12408g"/>
<evidence type="ECO:0000256" key="6">
    <source>
        <dbReference type="ARBA" id="ARBA00023136"/>
    </source>
</evidence>
<sequence length="220" mass="25409">MDILLVNLVGDIPVVTKTWVGGVLAMSVLSSTTIIDPTKFIYNYDLVFKKGQFTRVLYSLFDYGEFSLIYFVQLMFLTQELAALEKSIPQRSQFLWMIFVMGVLTIIFSKWIQPFEPLASVLHKNLTYYKLRKDVQLQQGPQRGLAASPLMVRVCFDIVLVCHFGHTIRGILLRYLAGHLYYFLEQIASKVYGINLCKPPHKWFAARERGNEEEAEQLQE</sequence>
<protein>
    <recommendedName>
        <fullName evidence="7">Derlin</fullName>
    </recommendedName>
</protein>
<dbReference type="GO" id="GO:0006950">
    <property type="term" value="P:response to stress"/>
    <property type="evidence" value="ECO:0007669"/>
    <property type="project" value="UniProtKB-ARBA"/>
</dbReference>
<dbReference type="PANTHER" id="PTHR11009">
    <property type="entry name" value="DER1-LIKE PROTEIN, DERLIN"/>
    <property type="match status" value="1"/>
</dbReference>
<dbReference type="OMA" id="FKKGQYE"/>
<proteinExistence type="inferred from homology"/>
<dbReference type="FunCoup" id="C5DIG8">
    <property type="interactions" value="100"/>
</dbReference>
<comment type="similarity">
    <text evidence="2 7">Belongs to the derlin family.</text>
</comment>
<evidence type="ECO:0000256" key="7">
    <source>
        <dbReference type="RuleBase" id="RU363059"/>
    </source>
</evidence>
<dbReference type="Proteomes" id="UP000002036">
    <property type="component" value="Chromosome E"/>
</dbReference>
<dbReference type="OrthoDB" id="1716531at2759"/>
<dbReference type="STRING" id="559295.C5DIG8"/>
<name>C5DIG8_LACTC</name>
<reference evidence="8 9" key="1">
    <citation type="journal article" date="2009" name="Genome Res.">
        <title>Comparative genomics of protoploid Saccharomycetaceae.</title>
        <authorList>
            <consortium name="The Genolevures Consortium"/>
            <person name="Souciet J.-L."/>
            <person name="Dujon B."/>
            <person name="Gaillardin C."/>
            <person name="Johnston M."/>
            <person name="Baret P.V."/>
            <person name="Cliften P."/>
            <person name="Sherman D.J."/>
            <person name="Weissenbach J."/>
            <person name="Westhof E."/>
            <person name="Wincker P."/>
            <person name="Jubin C."/>
            <person name="Poulain J."/>
            <person name="Barbe V."/>
            <person name="Segurens B."/>
            <person name="Artiguenave F."/>
            <person name="Anthouard V."/>
            <person name="Vacherie B."/>
            <person name="Val M.-E."/>
            <person name="Fulton R.S."/>
            <person name="Minx P."/>
            <person name="Wilson R."/>
            <person name="Durrens P."/>
            <person name="Jean G."/>
            <person name="Marck C."/>
            <person name="Martin T."/>
            <person name="Nikolski M."/>
            <person name="Rolland T."/>
            <person name="Seret M.-L."/>
            <person name="Casaregola S."/>
            <person name="Despons L."/>
            <person name="Fairhead C."/>
            <person name="Fischer G."/>
            <person name="Lafontaine I."/>
            <person name="Leh V."/>
            <person name="Lemaire M."/>
            <person name="de Montigny J."/>
            <person name="Neuveglise C."/>
            <person name="Thierry A."/>
            <person name="Blanc-Lenfle I."/>
            <person name="Bleykasten C."/>
            <person name="Diffels J."/>
            <person name="Fritsch E."/>
            <person name="Frangeul L."/>
            <person name="Goeffon A."/>
            <person name="Jauniaux N."/>
            <person name="Kachouri-Lafond R."/>
            <person name="Payen C."/>
            <person name="Potier S."/>
            <person name="Pribylova L."/>
            <person name="Ozanne C."/>
            <person name="Richard G.-F."/>
            <person name="Sacerdot C."/>
            <person name="Straub M.-L."/>
            <person name="Talla E."/>
        </authorList>
    </citation>
    <scope>NUCLEOTIDE SEQUENCE [LARGE SCALE GENOMIC DNA]</scope>
    <source>
        <strain evidence="9">ATCC 56472 / CBS 6340 / NRRL Y-8284</strain>
    </source>
</reference>
<dbReference type="AlphaFoldDB" id="C5DIG8"/>
<dbReference type="eggNOG" id="KOG0858">
    <property type="taxonomic scope" value="Eukaryota"/>
</dbReference>
<dbReference type="InParanoid" id="C5DIG8"/>
<evidence type="ECO:0000256" key="1">
    <source>
        <dbReference type="ARBA" id="ARBA00004477"/>
    </source>
</evidence>
<comment type="subcellular location">
    <subcellularLocation>
        <location evidence="1 7">Endoplasmic reticulum membrane</location>
        <topology evidence="1 7">Multi-pass membrane protein</topology>
    </subcellularLocation>
</comment>
<dbReference type="RefSeq" id="XP_002554016.1">
    <property type="nucleotide sequence ID" value="XM_002553970.1"/>
</dbReference>
<feature type="transmembrane region" description="Helical" evidence="7">
    <location>
        <begin position="94"/>
        <end position="112"/>
    </location>
</feature>
<evidence type="ECO:0000313" key="8">
    <source>
        <dbReference type="EMBL" id="CAR23579.1"/>
    </source>
</evidence>
<comment type="function">
    <text evidence="7">May be involved in the degradation of misfolded endoplasmic reticulum (ER) luminal proteins.</text>
</comment>
<keyword evidence="5 7" id="KW-1133">Transmembrane helix</keyword>
<keyword evidence="9" id="KW-1185">Reference proteome</keyword>
<accession>C5DIG8</accession>
<gene>
    <name evidence="8" type="ordered locus">KLTH0E12408g</name>
</gene>
<dbReference type="GeneID" id="8292184"/>
<keyword evidence="6 7" id="KW-0472">Membrane</keyword>
<keyword evidence="4 7" id="KW-0256">Endoplasmic reticulum</keyword>
<dbReference type="Pfam" id="PF04511">
    <property type="entry name" value="DER1"/>
    <property type="match status" value="1"/>
</dbReference>
<feature type="transmembrane region" description="Helical" evidence="7">
    <location>
        <begin position="63"/>
        <end position="82"/>
    </location>
</feature>
<evidence type="ECO:0000313" key="9">
    <source>
        <dbReference type="Proteomes" id="UP000002036"/>
    </source>
</evidence>